<protein>
    <submittedName>
        <fullName evidence="1">Uncharacterized protein</fullName>
    </submittedName>
</protein>
<reference evidence="1" key="1">
    <citation type="journal article" date="2020" name="Stud. Mycol.">
        <title>101 Dothideomycetes genomes: a test case for predicting lifestyles and emergence of pathogens.</title>
        <authorList>
            <person name="Haridas S."/>
            <person name="Albert R."/>
            <person name="Binder M."/>
            <person name="Bloem J."/>
            <person name="Labutti K."/>
            <person name="Salamov A."/>
            <person name="Andreopoulos B."/>
            <person name="Baker S."/>
            <person name="Barry K."/>
            <person name="Bills G."/>
            <person name="Bluhm B."/>
            <person name="Cannon C."/>
            <person name="Castanera R."/>
            <person name="Culley D."/>
            <person name="Daum C."/>
            <person name="Ezra D."/>
            <person name="Gonzalez J."/>
            <person name="Henrissat B."/>
            <person name="Kuo A."/>
            <person name="Liang C."/>
            <person name="Lipzen A."/>
            <person name="Lutzoni F."/>
            <person name="Magnuson J."/>
            <person name="Mondo S."/>
            <person name="Nolan M."/>
            <person name="Ohm R."/>
            <person name="Pangilinan J."/>
            <person name="Park H.-J."/>
            <person name="Ramirez L."/>
            <person name="Alfaro M."/>
            <person name="Sun H."/>
            <person name="Tritt A."/>
            <person name="Yoshinaga Y."/>
            <person name="Zwiers L.-H."/>
            <person name="Turgeon B."/>
            <person name="Goodwin S."/>
            <person name="Spatafora J."/>
            <person name="Crous P."/>
            <person name="Grigoriev I."/>
        </authorList>
    </citation>
    <scope>NUCLEOTIDE SEQUENCE</scope>
    <source>
        <strain evidence="1">CBS 110217</strain>
    </source>
</reference>
<gene>
    <name evidence="1" type="ORF">EK21DRAFT_70684</name>
</gene>
<organism evidence="1 2">
    <name type="scientific">Setomelanomma holmii</name>
    <dbReference type="NCBI Taxonomy" id="210430"/>
    <lineage>
        <taxon>Eukaryota</taxon>
        <taxon>Fungi</taxon>
        <taxon>Dikarya</taxon>
        <taxon>Ascomycota</taxon>
        <taxon>Pezizomycotina</taxon>
        <taxon>Dothideomycetes</taxon>
        <taxon>Pleosporomycetidae</taxon>
        <taxon>Pleosporales</taxon>
        <taxon>Pleosporineae</taxon>
        <taxon>Phaeosphaeriaceae</taxon>
        <taxon>Setomelanomma</taxon>
    </lineage>
</organism>
<comment type="caution">
    <text evidence="1">The sequence shown here is derived from an EMBL/GenBank/DDBJ whole genome shotgun (WGS) entry which is preliminary data.</text>
</comment>
<proteinExistence type="predicted"/>
<dbReference type="AlphaFoldDB" id="A0A9P4H4H2"/>
<keyword evidence="2" id="KW-1185">Reference proteome</keyword>
<accession>A0A9P4H4H2</accession>
<dbReference type="EMBL" id="ML978218">
    <property type="protein sequence ID" value="KAF2028048.1"/>
    <property type="molecule type" value="Genomic_DNA"/>
</dbReference>
<dbReference type="Proteomes" id="UP000799777">
    <property type="component" value="Unassembled WGS sequence"/>
</dbReference>
<evidence type="ECO:0000313" key="2">
    <source>
        <dbReference type="Proteomes" id="UP000799777"/>
    </source>
</evidence>
<sequence length="315" mass="35739">MPGGSSTTQAIGPQLSQRTRTLQQGSLTAKMVFGRLTGYTRKFAEEKQLPPFIHPSCYPGEQNQCPPGARHRCLPGTLAVCANLAQMFYSRLPGSHGFVWQQICAHLRQLQSEYATYDMINMLQGMQAAVVYGILCSQCTESVSVEDAAWLVETIEDFGERLYDVCIWGLDARHVCLSRVEWVFLESLRRIYCVLFLIDLLLRTDGPTPASEECPEFYGMPLPCSRDLWQTESDLDWQKRYQEHIGKRAVRGGQGPTFRDLLAAGWPSRQKDRLIRPDNVQSGNELANWCENADDLSMLLWMALTIERDTEPHNN</sequence>
<evidence type="ECO:0000313" key="1">
    <source>
        <dbReference type="EMBL" id="KAF2028048.1"/>
    </source>
</evidence>
<name>A0A9P4H4H2_9PLEO</name>
<dbReference type="OrthoDB" id="5423818at2759"/>